<proteinExistence type="predicted"/>
<keyword evidence="4" id="KW-1185">Reference proteome</keyword>
<reference evidence="4" key="1">
    <citation type="journal article" date="2019" name="Int. J. Syst. Evol. Microbiol.">
        <title>The Global Catalogue of Microorganisms (GCM) 10K type strain sequencing project: providing services to taxonomists for standard genome sequencing and annotation.</title>
        <authorList>
            <consortium name="The Broad Institute Genomics Platform"/>
            <consortium name="The Broad Institute Genome Sequencing Center for Infectious Disease"/>
            <person name="Wu L."/>
            <person name="Ma J."/>
        </authorList>
    </citation>
    <scope>NUCLEOTIDE SEQUENCE [LARGE SCALE GENOMIC DNA]</scope>
    <source>
        <strain evidence="4">FCH27</strain>
    </source>
</reference>
<dbReference type="InterPro" id="IPR002347">
    <property type="entry name" value="SDR_fam"/>
</dbReference>
<dbReference type="GO" id="GO:0016491">
    <property type="term" value="F:oxidoreductase activity"/>
    <property type="evidence" value="ECO:0007669"/>
    <property type="project" value="UniProtKB-KW"/>
</dbReference>
<organism evidence="3 4">
    <name type="scientific">Nocardioides astragali</name>
    <dbReference type="NCBI Taxonomy" id="1776736"/>
    <lineage>
        <taxon>Bacteria</taxon>
        <taxon>Bacillati</taxon>
        <taxon>Actinomycetota</taxon>
        <taxon>Actinomycetes</taxon>
        <taxon>Propionibacteriales</taxon>
        <taxon>Nocardioidaceae</taxon>
        <taxon>Nocardioides</taxon>
    </lineage>
</organism>
<comment type="caution">
    <text evidence="3">The sequence shown here is derived from an EMBL/GenBank/DDBJ whole genome shotgun (WGS) entry which is preliminary data.</text>
</comment>
<evidence type="ECO:0000256" key="1">
    <source>
        <dbReference type="ARBA" id="ARBA00023002"/>
    </source>
</evidence>
<feature type="region of interest" description="Disordered" evidence="2">
    <location>
        <begin position="285"/>
        <end position="333"/>
    </location>
</feature>
<dbReference type="CDD" id="cd05327">
    <property type="entry name" value="retinol-DH_like_SDR_c_like"/>
    <property type="match status" value="1"/>
</dbReference>
<evidence type="ECO:0000256" key="2">
    <source>
        <dbReference type="SAM" id="MobiDB-lite"/>
    </source>
</evidence>
<dbReference type="PRINTS" id="PR00081">
    <property type="entry name" value="GDHRDH"/>
</dbReference>
<accession>A0ABW2N104</accession>
<dbReference type="PANTHER" id="PTHR43157">
    <property type="entry name" value="PHOSPHATIDYLINOSITOL-GLYCAN BIOSYNTHESIS CLASS F PROTEIN-RELATED"/>
    <property type="match status" value="1"/>
</dbReference>
<evidence type="ECO:0000313" key="3">
    <source>
        <dbReference type="EMBL" id="MFC7359772.1"/>
    </source>
</evidence>
<dbReference type="Proteomes" id="UP001596524">
    <property type="component" value="Unassembled WGS sequence"/>
</dbReference>
<keyword evidence="1 3" id="KW-0560">Oxidoreductase</keyword>
<dbReference type="Pfam" id="PF00106">
    <property type="entry name" value="adh_short"/>
    <property type="match status" value="1"/>
</dbReference>
<dbReference type="SUPFAM" id="SSF51735">
    <property type="entry name" value="NAD(P)-binding Rossmann-fold domains"/>
    <property type="match status" value="1"/>
</dbReference>
<dbReference type="EMBL" id="JBHTCH010000004">
    <property type="protein sequence ID" value="MFC7359772.1"/>
    <property type="molecule type" value="Genomic_DNA"/>
</dbReference>
<dbReference type="EC" id="1.-.-.-" evidence="3"/>
<dbReference type="PANTHER" id="PTHR43157:SF31">
    <property type="entry name" value="PHOSPHATIDYLINOSITOL-GLYCAN BIOSYNTHESIS CLASS F PROTEIN"/>
    <property type="match status" value="1"/>
</dbReference>
<dbReference type="RefSeq" id="WP_255889888.1">
    <property type="nucleotide sequence ID" value="NZ_JAFMZM010000002.1"/>
</dbReference>
<evidence type="ECO:0000313" key="4">
    <source>
        <dbReference type="Proteomes" id="UP001596524"/>
    </source>
</evidence>
<dbReference type="Gene3D" id="3.40.50.720">
    <property type="entry name" value="NAD(P)-binding Rossmann-like Domain"/>
    <property type="match status" value="1"/>
</dbReference>
<protein>
    <submittedName>
        <fullName evidence="3">SDR family oxidoreductase</fullName>
        <ecNumber evidence="3">1.-.-.-</ecNumber>
    </submittedName>
</protein>
<gene>
    <name evidence="3" type="ORF">ACFQO6_05775</name>
</gene>
<dbReference type="InterPro" id="IPR036291">
    <property type="entry name" value="NAD(P)-bd_dom_sf"/>
</dbReference>
<name>A0ABW2N104_9ACTN</name>
<sequence length="333" mass="35868">MEQNRRRPRTGKTVLITGGSAGIGKATALGLAAMGARVAITGRNPQRVHAAARDIRDAHRGEVLTFVADLSSQSEVRRLADEVQHALPRIDVLVNNVGGYWNTRRVTVDGLEHTFALNHLAPFLLTNLLLDRLKVSACARVVTVASNAQAIGRIDFDDLQGEQSFSGARAYNQSKLANVLFTYELARRLRNTDITANALHPGVVNTSFGAADPALVQRWLVPFLRPLMKSPARGAATSIHLASAHELERVTGRFFANSQPKPSSARSYDEATAARLWHVSSRLVGQGETVEDTNGRAGVEGLLHEKVTDDLVGAPSPERSSRSLGGVRTGPAP</sequence>